<evidence type="ECO:0000256" key="1">
    <source>
        <dbReference type="ARBA" id="ARBA00022737"/>
    </source>
</evidence>
<dbReference type="PANTHER" id="PTHR13389:SF0">
    <property type="entry name" value="PUMILIO HOMOLOG 3"/>
    <property type="match status" value="1"/>
</dbReference>
<dbReference type="PROSITE" id="PS50302">
    <property type="entry name" value="PUM"/>
    <property type="match status" value="1"/>
</dbReference>
<feature type="compositionally biased region" description="Low complexity" evidence="4">
    <location>
        <begin position="60"/>
        <end position="74"/>
    </location>
</feature>
<feature type="compositionally biased region" description="Basic residues" evidence="4">
    <location>
        <begin position="24"/>
        <end position="34"/>
    </location>
</feature>
<evidence type="ECO:0000313" key="7">
    <source>
        <dbReference type="RefSeq" id="XP_022253469.1"/>
    </source>
</evidence>
<evidence type="ECO:0000256" key="2">
    <source>
        <dbReference type="ARBA" id="ARBA00022884"/>
    </source>
</evidence>
<dbReference type="InterPro" id="IPR001313">
    <property type="entry name" value="Pumilio_RNA-bd_rpt"/>
</dbReference>
<feature type="compositionally biased region" description="Basic and acidic residues" evidence="4">
    <location>
        <begin position="152"/>
        <end position="162"/>
    </location>
</feature>
<dbReference type="InterPro" id="IPR033133">
    <property type="entry name" value="PUM-HD"/>
</dbReference>
<protein>
    <submittedName>
        <fullName evidence="7">LOW QUALITY PROTEIN: pumilio homolog 3-like</fullName>
    </submittedName>
</protein>
<dbReference type="InterPro" id="IPR012959">
    <property type="entry name" value="CPL_dom"/>
</dbReference>
<keyword evidence="1" id="KW-0677">Repeat</keyword>
<dbReference type="InterPro" id="IPR040059">
    <property type="entry name" value="PUM3"/>
</dbReference>
<accession>A0ABM1TC63</accession>
<dbReference type="PROSITE" id="PS50303">
    <property type="entry name" value="PUM_HD"/>
    <property type="match status" value="1"/>
</dbReference>
<dbReference type="Pfam" id="PF08144">
    <property type="entry name" value="CPL"/>
    <property type="match status" value="1"/>
</dbReference>
<evidence type="ECO:0000313" key="6">
    <source>
        <dbReference type="Proteomes" id="UP000694941"/>
    </source>
</evidence>
<dbReference type="RefSeq" id="XP_022253469.1">
    <property type="nucleotide sequence ID" value="XM_022397761.1"/>
</dbReference>
<dbReference type="Proteomes" id="UP000694941">
    <property type="component" value="Unplaced"/>
</dbReference>
<evidence type="ECO:0000259" key="5">
    <source>
        <dbReference type="PROSITE" id="PS50303"/>
    </source>
</evidence>
<feature type="compositionally biased region" description="Polar residues" evidence="4">
    <location>
        <begin position="135"/>
        <end position="148"/>
    </location>
</feature>
<sequence>MGIVNELSDSQAEKHSGRGTASVKKVKPHKRFSKQFKPNQNYLSSKSSAKNLGKKEERNSSISNKNKKNSNFNETRSVGKKTVTNRIDFKKRNALKQRVNNEDPSESGGKKTSQNYKMKKGQLQKQMKDERERSFQNSPEKNHVQSSGKLGGDAKEAPDTRGNKRKLSGNDYSSEPKDKKMKILLMKKKDRKRLRQKHDARTDIYDIGMRTKYIWEELRREDCKVERKHELLKELVDLVKGRTRELIFAHDTVRVIETLVALGSVIHRNMLFEELKDHILEMSKSKYAKFFVLKLLKYGTKEQKNFIVKSFYGNVDKLIKHTEGAAVLEYAYNEYANATQRAELVQEFYGPTFAYFKDSDCKTLAQLLKKDPTRKSGIINHLKELLMKITERAVIRHSIIHYVLREFIMHADPTSRSEIIEAIRESLVEILHTKDGSRVAMNCVWHGTAKDRKAIIKSMKTHVSKVAKEEHGHMVLLAIFDAVDDTKLVEKAIIKELNTNLMELVQNQESRKVLLYLLCHRDSHFFHPDIVNILKQGDENATSKKDPEIRRKELLQSISGPLLNLIKTHPLELMKNNAVCLLVFSVFQTAVGDPTDAMTAIAKLAADPYDEIKGENQHVIEHPGIHYMLKKLILGDKLRKDQNSGESKYI</sequence>
<dbReference type="InterPro" id="IPR016024">
    <property type="entry name" value="ARM-type_fold"/>
</dbReference>
<keyword evidence="2" id="KW-0694">RNA-binding</keyword>
<feature type="repeat" description="Pumilio" evidence="3">
    <location>
        <begin position="274"/>
        <end position="309"/>
    </location>
</feature>
<reference evidence="7" key="1">
    <citation type="submission" date="2025-08" db="UniProtKB">
        <authorList>
            <consortium name="RefSeq"/>
        </authorList>
    </citation>
    <scope>IDENTIFICATION</scope>
    <source>
        <tissue evidence="7">Muscle</tissue>
    </source>
</reference>
<proteinExistence type="predicted"/>
<evidence type="ECO:0000256" key="4">
    <source>
        <dbReference type="SAM" id="MobiDB-lite"/>
    </source>
</evidence>
<dbReference type="Gene3D" id="1.25.10.10">
    <property type="entry name" value="Leucine-rich Repeat Variant"/>
    <property type="match status" value="1"/>
</dbReference>
<dbReference type="SMART" id="SM00025">
    <property type="entry name" value="Pumilio"/>
    <property type="match status" value="6"/>
</dbReference>
<name>A0ABM1TC63_LIMPO</name>
<dbReference type="SUPFAM" id="SSF48371">
    <property type="entry name" value="ARM repeat"/>
    <property type="match status" value="1"/>
</dbReference>
<dbReference type="GeneID" id="106469284"/>
<dbReference type="InterPro" id="IPR011989">
    <property type="entry name" value="ARM-like"/>
</dbReference>
<feature type="region of interest" description="Disordered" evidence="4">
    <location>
        <begin position="1"/>
        <end position="177"/>
    </location>
</feature>
<keyword evidence="6" id="KW-1185">Reference proteome</keyword>
<dbReference type="PANTHER" id="PTHR13389">
    <property type="entry name" value="PUMILIO HOMOLOG 3"/>
    <property type="match status" value="1"/>
</dbReference>
<evidence type="ECO:0000256" key="3">
    <source>
        <dbReference type="PROSITE-ProRule" id="PRU00317"/>
    </source>
</evidence>
<organism evidence="6 7">
    <name type="scientific">Limulus polyphemus</name>
    <name type="common">Atlantic horseshoe crab</name>
    <dbReference type="NCBI Taxonomy" id="6850"/>
    <lineage>
        <taxon>Eukaryota</taxon>
        <taxon>Metazoa</taxon>
        <taxon>Ecdysozoa</taxon>
        <taxon>Arthropoda</taxon>
        <taxon>Chelicerata</taxon>
        <taxon>Merostomata</taxon>
        <taxon>Xiphosura</taxon>
        <taxon>Limulidae</taxon>
        <taxon>Limulus</taxon>
    </lineage>
</organism>
<feature type="compositionally biased region" description="Polar residues" evidence="4">
    <location>
        <begin position="36"/>
        <end position="50"/>
    </location>
</feature>
<feature type="domain" description="PUM-HD" evidence="5">
    <location>
        <begin position="210"/>
        <end position="585"/>
    </location>
</feature>
<gene>
    <name evidence="7" type="primary">LOC106469284</name>
</gene>